<dbReference type="InterPro" id="IPR013022">
    <property type="entry name" value="Xyl_isomerase-like_TIM-brl"/>
</dbReference>
<dbReference type="AlphaFoldDB" id="A0A916RVT4"/>
<dbReference type="EMBL" id="BMJB01000001">
    <property type="protein sequence ID" value="GGA68702.1"/>
    <property type="molecule type" value="Genomic_DNA"/>
</dbReference>
<dbReference type="InterPro" id="IPR050312">
    <property type="entry name" value="IolE/XylAMocC-like"/>
</dbReference>
<reference evidence="3" key="1">
    <citation type="journal article" date="2014" name="Int. J. Syst. Evol. Microbiol.">
        <title>Complete genome sequence of Corynebacterium casei LMG S-19264T (=DSM 44701T), isolated from a smear-ripened cheese.</title>
        <authorList>
            <consortium name="US DOE Joint Genome Institute (JGI-PGF)"/>
            <person name="Walter F."/>
            <person name="Albersmeier A."/>
            <person name="Kalinowski J."/>
            <person name="Ruckert C."/>
        </authorList>
    </citation>
    <scope>NUCLEOTIDE SEQUENCE</scope>
    <source>
        <strain evidence="3">CGMCC 1.15447</strain>
    </source>
</reference>
<dbReference type="Proteomes" id="UP000648801">
    <property type="component" value="Unassembled WGS sequence"/>
</dbReference>
<sequence length="286" mass="31663">MSHSISRRTVLRGGAMLGAAALVSKPASAFAAPPRPMPDSPIRLGIASYTFRKFDQAHLIDFMHQLKTPYLNLKDVHLPMKPLDQVAPRAAEYRAAGFKLTAAGTITFNKDDDDDMRAKFEYVKAAGIPLIVGAPTHEVLPRLEKFIKQYNIRVGIHNHGPEDKNFPSPFDVLAAVKNMDPRIGCCIDVGHTMRTGTDPVEAIRKAGPRLFDIHMKDLAQARVKESQVAVGEGLMPVRDIFRTLIDIRYPGQVDLEYEIHEDDPMPGVVESFAYMRGVLAGMGYKA</sequence>
<name>A0A916RVT4_9BACT</name>
<feature type="chain" id="PRO_5036673412" description="Xylose isomerase-like TIM barrel domain-containing protein" evidence="1">
    <location>
        <begin position="32"/>
        <end position="286"/>
    </location>
</feature>
<keyword evidence="1" id="KW-0732">Signal</keyword>
<protein>
    <recommendedName>
        <fullName evidence="2">Xylose isomerase-like TIM barrel domain-containing protein</fullName>
    </recommendedName>
</protein>
<dbReference type="SUPFAM" id="SSF51658">
    <property type="entry name" value="Xylose isomerase-like"/>
    <property type="match status" value="1"/>
</dbReference>
<dbReference type="InterPro" id="IPR006311">
    <property type="entry name" value="TAT_signal"/>
</dbReference>
<dbReference type="PANTHER" id="PTHR12110">
    <property type="entry name" value="HYDROXYPYRUVATE ISOMERASE"/>
    <property type="match status" value="1"/>
</dbReference>
<dbReference type="PANTHER" id="PTHR12110:SF41">
    <property type="entry name" value="INOSOSE DEHYDRATASE"/>
    <property type="match status" value="1"/>
</dbReference>
<proteinExistence type="predicted"/>
<evidence type="ECO:0000313" key="4">
    <source>
        <dbReference type="Proteomes" id="UP000648801"/>
    </source>
</evidence>
<reference evidence="3" key="2">
    <citation type="submission" date="2020-09" db="EMBL/GenBank/DDBJ databases">
        <authorList>
            <person name="Sun Q."/>
            <person name="Zhou Y."/>
        </authorList>
    </citation>
    <scope>NUCLEOTIDE SEQUENCE</scope>
    <source>
        <strain evidence="3">CGMCC 1.15447</strain>
    </source>
</reference>
<organism evidence="3 4">
    <name type="scientific">Edaphobacter acidisoli</name>
    <dbReference type="NCBI Taxonomy" id="2040573"/>
    <lineage>
        <taxon>Bacteria</taxon>
        <taxon>Pseudomonadati</taxon>
        <taxon>Acidobacteriota</taxon>
        <taxon>Terriglobia</taxon>
        <taxon>Terriglobales</taxon>
        <taxon>Acidobacteriaceae</taxon>
        <taxon>Edaphobacter</taxon>
    </lineage>
</organism>
<gene>
    <name evidence="3" type="ORF">GCM10011507_20250</name>
</gene>
<dbReference type="InterPro" id="IPR036237">
    <property type="entry name" value="Xyl_isomerase-like_sf"/>
</dbReference>
<accession>A0A916RVT4</accession>
<dbReference type="Gene3D" id="3.20.20.150">
    <property type="entry name" value="Divalent-metal-dependent TIM barrel enzymes"/>
    <property type="match status" value="1"/>
</dbReference>
<evidence type="ECO:0000256" key="1">
    <source>
        <dbReference type="SAM" id="SignalP"/>
    </source>
</evidence>
<dbReference type="PROSITE" id="PS51318">
    <property type="entry name" value="TAT"/>
    <property type="match status" value="1"/>
</dbReference>
<comment type="caution">
    <text evidence="3">The sequence shown here is derived from an EMBL/GenBank/DDBJ whole genome shotgun (WGS) entry which is preliminary data.</text>
</comment>
<keyword evidence="4" id="KW-1185">Reference proteome</keyword>
<evidence type="ECO:0000313" key="3">
    <source>
        <dbReference type="EMBL" id="GGA68702.1"/>
    </source>
</evidence>
<feature type="signal peptide" evidence="1">
    <location>
        <begin position="1"/>
        <end position="31"/>
    </location>
</feature>
<dbReference type="Pfam" id="PF01261">
    <property type="entry name" value="AP_endonuc_2"/>
    <property type="match status" value="1"/>
</dbReference>
<evidence type="ECO:0000259" key="2">
    <source>
        <dbReference type="Pfam" id="PF01261"/>
    </source>
</evidence>
<dbReference type="RefSeq" id="WP_188759179.1">
    <property type="nucleotide sequence ID" value="NZ_BMJB01000001.1"/>
</dbReference>
<feature type="domain" description="Xylose isomerase-like TIM barrel" evidence="2">
    <location>
        <begin position="140"/>
        <end position="276"/>
    </location>
</feature>